<feature type="compositionally biased region" description="Polar residues" evidence="12">
    <location>
        <begin position="112"/>
        <end position="126"/>
    </location>
</feature>
<keyword evidence="3 11" id="KW-0004">4Fe-4S</keyword>
<dbReference type="AlphaFoldDB" id="G9PFV6"/>
<dbReference type="PROSITE" id="PS51674">
    <property type="entry name" value="4FE4S_WBL"/>
    <property type="match status" value="1"/>
</dbReference>
<dbReference type="EMBL" id="ACRN01000008">
    <property type="protein sequence ID" value="EHM88131.1"/>
    <property type="molecule type" value="Genomic_DNA"/>
</dbReference>
<evidence type="ECO:0000256" key="4">
    <source>
        <dbReference type="ARBA" id="ARBA00022723"/>
    </source>
</evidence>
<dbReference type="eggNOG" id="ENOG5032TCV">
    <property type="taxonomic scope" value="Bacteria"/>
</dbReference>
<keyword evidence="10 11" id="KW-0804">Transcription</keyword>
<dbReference type="STRING" id="435830.HMPREF0045_01242"/>
<comment type="subcellular location">
    <subcellularLocation>
        <location evidence="1 11">Cytoplasm</location>
    </subcellularLocation>
</comment>
<evidence type="ECO:0000256" key="3">
    <source>
        <dbReference type="ARBA" id="ARBA00022485"/>
    </source>
</evidence>
<feature type="region of interest" description="Disordered" evidence="12">
    <location>
        <begin position="101"/>
        <end position="126"/>
    </location>
</feature>
<evidence type="ECO:0000256" key="10">
    <source>
        <dbReference type="ARBA" id="ARBA00023163"/>
    </source>
</evidence>
<keyword evidence="8 11" id="KW-0238">DNA-binding</keyword>
<evidence type="ECO:0000256" key="6">
    <source>
        <dbReference type="ARBA" id="ARBA00023014"/>
    </source>
</evidence>
<dbReference type="PATRIC" id="fig|435830.3.peg.1199"/>
<keyword evidence="9 11" id="KW-1015">Disulfide bond</keyword>
<dbReference type="InterPro" id="IPR034768">
    <property type="entry name" value="4FE4S_WBL"/>
</dbReference>
<dbReference type="Proteomes" id="UP000003822">
    <property type="component" value="Unassembled WGS sequence"/>
</dbReference>
<comment type="caution">
    <text evidence="14">The sequence shown here is derived from an EMBL/GenBank/DDBJ whole genome shotgun (WGS) entry which is preliminary data.</text>
</comment>
<keyword evidence="15" id="KW-1185">Reference proteome</keyword>
<keyword evidence="4 11" id="KW-0479">Metal-binding</keyword>
<comment type="function">
    <text evidence="11">Acts as a transcriptional regulator. Probably redox-responsive. The apo- but not holo-form probably binds DNA.</text>
</comment>
<organism evidence="14 15">
    <name type="scientific">Actinomyces graevenitzii C83</name>
    <dbReference type="NCBI Taxonomy" id="435830"/>
    <lineage>
        <taxon>Bacteria</taxon>
        <taxon>Bacillati</taxon>
        <taxon>Actinomycetota</taxon>
        <taxon>Actinomycetes</taxon>
        <taxon>Actinomycetales</taxon>
        <taxon>Actinomycetaceae</taxon>
        <taxon>Actinomyces</taxon>
    </lineage>
</organism>
<dbReference type="HAMAP" id="MF_01479">
    <property type="entry name" value="WhiB"/>
    <property type="match status" value="1"/>
</dbReference>
<reference evidence="14 15" key="1">
    <citation type="submission" date="2011-10" db="EMBL/GenBank/DDBJ databases">
        <title>The Genome Sequence of Actinomyces graevenitzii C83.</title>
        <authorList>
            <consortium name="The Broad Institute Genome Sequencing Platform"/>
            <consortium name="The Broad Institute Genome Sequencing Center for Infectious Disease"/>
            <person name="Earl A."/>
            <person name="Ward D."/>
            <person name="Feldgarden M."/>
            <person name="Gevers D."/>
            <person name="Sibley C.D."/>
            <person name="Field T.R."/>
            <person name="Grinwis M."/>
            <person name="Eshaghurshan C.S."/>
            <person name="Surette M.G."/>
            <person name="Young S.K."/>
            <person name="Zeng Q."/>
            <person name="Gargeya S."/>
            <person name="Fitzgerald M."/>
            <person name="Haas B."/>
            <person name="Abouelleil A."/>
            <person name="Alvarado L."/>
            <person name="Arachchi H.M."/>
            <person name="Berlin A."/>
            <person name="Brown A."/>
            <person name="Chapman S.B."/>
            <person name="Chen Z."/>
            <person name="Dunbar C."/>
            <person name="Freedman E."/>
            <person name="Gearin G."/>
            <person name="Goldberg J."/>
            <person name="Griggs A."/>
            <person name="Gujja S."/>
            <person name="Heiman D."/>
            <person name="Howarth C."/>
            <person name="Larson L."/>
            <person name="Lui A."/>
            <person name="MacDonald P.J.P."/>
            <person name="Montmayeur A."/>
            <person name="Murphy C."/>
            <person name="Neiman D."/>
            <person name="Pearson M."/>
            <person name="Priest M."/>
            <person name="Roberts A."/>
            <person name="Saif S."/>
            <person name="Shea T."/>
            <person name="Shenoy N."/>
            <person name="Sisk P."/>
            <person name="Stolte C."/>
            <person name="Sykes S."/>
            <person name="Wortman J."/>
            <person name="Nusbaum C."/>
            <person name="Birren B."/>
        </authorList>
    </citation>
    <scope>NUCLEOTIDE SEQUENCE [LARGE SCALE GENOMIC DNA]</scope>
    <source>
        <strain evidence="14 15">C83</strain>
    </source>
</reference>
<keyword evidence="6 11" id="KW-0411">Iron-sulfur</keyword>
<evidence type="ECO:0000256" key="1">
    <source>
        <dbReference type="ARBA" id="ARBA00004496"/>
    </source>
</evidence>
<keyword evidence="7 11" id="KW-0805">Transcription regulation</keyword>
<evidence type="ECO:0000256" key="5">
    <source>
        <dbReference type="ARBA" id="ARBA00023004"/>
    </source>
</evidence>
<dbReference type="GO" id="GO:0035731">
    <property type="term" value="F:dinitrosyl-iron complex binding"/>
    <property type="evidence" value="ECO:0007669"/>
    <property type="project" value="UniProtKB-UniRule"/>
</dbReference>
<dbReference type="GO" id="GO:0046872">
    <property type="term" value="F:metal ion binding"/>
    <property type="evidence" value="ECO:0007669"/>
    <property type="project" value="UniProtKB-KW"/>
</dbReference>
<dbReference type="GO" id="GO:0005737">
    <property type="term" value="C:cytoplasm"/>
    <property type="evidence" value="ECO:0007669"/>
    <property type="project" value="UniProtKB-SubCell"/>
</dbReference>
<comment type="cofactor">
    <cofactor evidence="11">
        <name>[4Fe-4S] cluster</name>
        <dbReference type="ChEBI" id="CHEBI:49883"/>
    </cofactor>
    <text evidence="11">Binds 1 [4Fe-4S] cluster per subunit. Following nitrosylation of the [4Fe-4S] cluster binds 1 [4Fe-8(NO)] cluster per subunit.</text>
</comment>
<dbReference type="GO" id="GO:0047134">
    <property type="term" value="F:protein-disulfide reductase [NAD(P)H] activity"/>
    <property type="evidence" value="ECO:0007669"/>
    <property type="project" value="TreeGrafter"/>
</dbReference>
<evidence type="ECO:0000256" key="8">
    <source>
        <dbReference type="ARBA" id="ARBA00023125"/>
    </source>
</evidence>
<feature type="binding site" evidence="11">
    <location>
        <position position="36"/>
    </location>
    <ligand>
        <name>[4Fe-4S] cluster</name>
        <dbReference type="ChEBI" id="CHEBI:49883"/>
    </ligand>
</feature>
<dbReference type="HOGENOM" id="CLU_106245_2_4_11"/>
<feature type="binding site" evidence="11">
    <location>
        <position position="14"/>
    </location>
    <ligand>
        <name>[4Fe-4S] cluster</name>
        <dbReference type="ChEBI" id="CHEBI:49883"/>
    </ligand>
</feature>
<keyword evidence="5 11" id="KW-0408">Iron</keyword>
<gene>
    <name evidence="11" type="primary">whiB</name>
    <name evidence="14" type="ORF">HMPREF0045_01242</name>
</gene>
<feature type="binding site" evidence="11">
    <location>
        <position position="39"/>
    </location>
    <ligand>
        <name>[4Fe-4S] cluster</name>
        <dbReference type="ChEBI" id="CHEBI:49883"/>
    </ligand>
</feature>
<dbReference type="GO" id="GO:0045892">
    <property type="term" value="P:negative regulation of DNA-templated transcription"/>
    <property type="evidence" value="ECO:0007669"/>
    <property type="project" value="TreeGrafter"/>
</dbReference>
<name>G9PFV6_9ACTO</name>
<evidence type="ECO:0000256" key="12">
    <source>
        <dbReference type="SAM" id="MobiDB-lite"/>
    </source>
</evidence>
<evidence type="ECO:0000256" key="2">
    <source>
        <dbReference type="ARBA" id="ARBA00006597"/>
    </source>
</evidence>
<keyword evidence="11" id="KW-0963">Cytoplasm</keyword>
<dbReference type="OrthoDB" id="4228525at2"/>
<accession>G9PFV6</accession>
<dbReference type="RefSeq" id="WP_005986600.1">
    <property type="nucleotide sequence ID" value="NZ_JH470338.1"/>
</dbReference>
<dbReference type="GO" id="GO:0003677">
    <property type="term" value="F:DNA binding"/>
    <property type="evidence" value="ECO:0007669"/>
    <property type="project" value="UniProtKB-UniRule"/>
</dbReference>
<feature type="compositionally biased region" description="Basic residues" evidence="12">
    <location>
        <begin position="101"/>
        <end position="110"/>
    </location>
</feature>
<dbReference type="Pfam" id="PF02467">
    <property type="entry name" value="Whib"/>
    <property type="match status" value="1"/>
</dbReference>
<feature type="binding site" evidence="11">
    <location>
        <position position="45"/>
    </location>
    <ligand>
        <name>[4Fe-4S] cluster</name>
        <dbReference type="ChEBI" id="CHEBI:49883"/>
    </ligand>
</feature>
<evidence type="ECO:0000313" key="15">
    <source>
        <dbReference type="Proteomes" id="UP000003822"/>
    </source>
</evidence>
<evidence type="ECO:0000259" key="13">
    <source>
        <dbReference type="PROSITE" id="PS51674"/>
    </source>
</evidence>
<evidence type="ECO:0000313" key="14">
    <source>
        <dbReference type="EMBL" id="EHM88131.1"/>
    </source>
</evidence>
<comment type="PTM">
    <text evidence="11">The Fe-S cluster can be nitrosylated by nitric oxide (NO).</text>
</comment>
<dbReference type="GO" id="GO:0051539">
    <property type="term" value="F:4 iron, 4 sulfur cluster binding"/>
    <property type="evidence" value="ECO:0007669"/>
    <property type="project" value="UniProtKB-UniRule"/>
</dbReference>
<comment type="similarity">
    <text evidence="2 11">Belongs to the WhiB family.</text>
</comment>
<dbReference type="InterPro" id="IPR003482">
    <property type="entry name" value="Whib"/>
</dbReference>
<proteinExistence type="inferred from homology"/>
<evidence type="ECO:0000256" key="11">
    <source>
        <dbReference type="HAMAP-Rule" id="MF_01479"/>
    </source>
</evidence>
<evidence type="ECO:0000256" key="7">
    <source>
        <dbReference type="ARBA" id="ARBA00023015"/>
    </source>
</evidence>
<protein>
    <recommendedName>
        <fullName evidence="11">Transcriptional regulator WhiB</fullName>
    </recommendedName>
</protein>
<dbReference type="PANTHER" id="PTHR38839">
    <property type="entry name" value="TRANSCRIPTIONAL REGULATOR WHID-RELATED"/>
    <property type="match status" value="1"/>
</dbReference>
<evidence type="ECO:0000256" key="9">
    <source>
        <dbReference type="ARBA" id="ARBA00023157"/>
    </source>
</evidence>
<dbReference type="GO" id="GO:0045454">
    <property type="term" value="P:cell redox homeostasis"/>
    <property type="evidence" value="ECO:0007669"/>
    <property type="project" value="TreeGrafter"/>
</dbReference>
<sequence>MNNEIHSWTQLAACAGIDTTLLFGKGAEQRQARELCYSCPVRLQCLAEALNADTDFGVWGGLTERERRALARNMPHITDWTAWLSSDDALAEEIRQLRKPARTSLLRRKPNLSESVSHTTPTRAAA</sequence>
<feature type="domain" description="4Fe-4S Wbl-type" evidence="13">
    <location>
        <begin position="13"/>
        <end position="69"/>
    </location>
</feature>
<comment type="PTM">
    <text evidence="11">Upon Fe-S cluster removal intramolecular disulfide bonds are formed.</text>
</comment>